<keyword evidence="6 8" id="KW-0472">Membrane</keyword>
<evidence type="ECO:0000256" key="1">
    <source>
        <dbReference type="ARBA" id="ARBA00004325"/>
    </source>
</evidence>
<evidence type="ECO:0000256" key="7">
    <source>
        <dbReference type="SAM" id="MobiDB-lite"/>
    </source>
</evidence>
<organism evidence="10 11">
    <name type="scientific">Starmerella bacillaris</name>
    <name type="common">Yeast</name>
    <name type="synonym">Candida zemplinina</name>
    <dbReference type="NCBI Taxonomy" id="1247836"/>
    <lineage>
        <taxon>Eukaryota</taxon>
        <taxon>Fungi</taxon>
        <taxon>Dikarya</taxon>
        <taxon>Ascomycota</taxon>
        <taxon>Saccharomycotina</taxon>
        <taxon>Dipodascomycetes</taxon>
        <taxon>Dipodascales</taxon>
        <taxon>Trichomonascaceae</taxon>
        <taxon>Starmerella</taxon>
    </lineage>
</organism>
<feature type="region of interest" description="Disordered" evidence="7">
    <location>
        <begin position="119"/>
        <end position="138"/>
    </location>
</feature>
<dbReference type="InterPro" id="IPR050355">
    <property type="entry name" value="RCF1"/>
</dbReference>
<evidence type="ECO:0000313" key="11">
    <source>
        <dbReference type="Proteomes" id="UP001362899"/>
    </source>
</evidence>
<keyword evidence="3 8" id="KW-0812">Transmembrane</keyword>
<dbReference type="GO" id="GO:0097250">
    <property type="term" value="P:mitochondrial respirasome assembly"/>
    <property type="evidence" value="ECO:0007669"/>
    <property type="project" value="TreeGrafter"/>
</dbReference>
<dbReference type="Pfam" id="PF04588">
    <property type="entry name" value="HIG_1_N"/>
    <property type="match status" value="1"/>
</dbReference>
<name>A0AAV5RLF8_STABA</name>
<accession>A0AAV5RLF8</accession>
<comment type="subcellular location">
    <subcellularLocation>
        <location evidence="1">Mitochondrion membrane</location>
    </subcellularLocation>
</comment>
<comment type="caution">
    <text evidence="10">The sequence shown here is derived from an EMBL/GenBank/DDBJ whole genome shotgun (WGS) entry which is preliminary data.</text>
</comment>
<keyword evidence="4 8" id="KW-1133">Transmembrane helix</keyword>
<evidence type="ECO:0000256" key="8">
    <source>
        <dbReference type="SAM" id="Phobius"/>
    </source>
</evidence>
<dbReference type="PANTHER" id="PTHR12297">
    <property type="entry name" value="HYPOXIA-INDUCBILE GENE 1 HIG1 -RELATED"/>
    <property type="match status" value="1"/>
</dbReference>
<feature type="domain" description="HIG1" evidence="9">
    <location>
        <begin position="1"/>
        <end position="89"/>
    </location>
</feature>
<keyword evidence="5" id="KW-0496">Mitochondrion</keyword>
<dbReference type="InterPro" id="IPR007667">
    <property type="entry name" value="Hypoxia_induced_domain"/>
</dbReference>
<evidence type="ECO:0000256" key="6">
    <source>
        <dbReference type="ARBA" id="ARBA00023136"/>
    </source>
</evidence>
<dbReference type="Gene3D" id="6.10.140.1320">
    <property type="match status" value="1"/>
</dbReference>
<protein>
    <recommendedName>
        <fullName evidence="2">Respiratory supercomplex factor 1, mitochondrial</fullName>
    </recommendedName>
</protein>
<feature type="transmembrane region" description="Helical" evidence="8">
    <location>
        <begin position="57"/>
        <end position="78"/>
    </location>
</feature>
<proteinExistence type="predicted"/>
<dbReference type="EMBL" id="BTGC01000008">
    <property type="protein sequence ID" value="GMM52359.1"/>
    <property type="molecule type" value="Genomic_DNA"/>
</dbReference>
<reference evidence="10 11" key="1">
    <citation type="journal article" date="2023" name="Elife">
        <title>Identification of key yeast species and microbe-microbe interactions impacting larval growth of Drosophila in the wild.</title>
        <authorList>
            <person name="Mure A."/>
            <person name="Sugiura Y."/>
            <person name="Maeda R."/>
            <person name="Honda K."/>
            <person name="Sakurai N."/>
            <person name="Takahashi Y."/>
            <person name="Watada M."/>
            <person name="Katoh T."/>
            <person name="Gotoh A."/>
            <person name="Gotoh Y."/>
            <person name="Taniguchi I."/>
            <person name="Nakamura K."/>
            <person name="Hayashi T."/>
            <person name="Katayama T."/>
            <person name="Uemura T."/>
            <person name="Hattori Y."/>
        </authorList>
    </citation>
    <scope>NUCLEOTIDE SEQUENCE [LARGE SCALE GENOMIC DNA]</scope>
    <source>
        <strain evidence="10 11">SB-73</strain>
    </source>
</reference>
<evidence type="ECO:0000256" key="4">
    <source>
        <dbReference type="ARBA" id="ARBA00022989"/>
    </source>
</evidence>
<evidence type="ECO:0000313" key="10">
    <source>
        <dbReference type="EMBL" id="GMM52359.1"/>
    </source>
</evidence>
<gene>
    <name evidence="10" type="ORF">DASB73_033220</name>
</gene>
<evidence type="ECO:0000256" key="5">
    <source>
        <dbReference type="ARBA" id="ARBA00023128"/>
    </source>
</evidence>
<evidence type="ECO:0000256" key="3">
    <source>
        <dbReference type="ARBA" id="ARBA00022692"/>
    </source>
</evidence>
<feature type="transmembrane region" description="Helical" evidence="8">
    <location>
        <begin position="26"/>
        <end position="45"/>
    </location>
</feature>
<evidence type="ECO:0000259" key="9">
    <source>
        <dbReference type="PROSITE" id="PS51503"/>
    </source>
</evidence>
<sequence length="138" mass="15624">MLPSSVDKPRESLAQNLIKKSKQQPLVPLFAVLTCGALYLSGKAIRQNNARLANRMFYWRVGFQALTLGALIGGAYYYNDTDVGGFKGTPQEMLLKKSKEREQLWIEELERIDRESKKIVESKKTESAELDNGSIEKQ</sequence>
<dbReference type="PROSITE" id="PS51503">
    <property type="entry name" value="HIG1"/>
    <property type="match status" value="1"/>
</dbReference>
<dbReference type="Proteomes" id="UP001362899">
    <property type="component" value="Unassembled WGS sequence"/>
</dbReference>
<dbReference type="AlphaFoldDB" id="A0AAV5RLF8"/>
<evidence type="ECO:0000256" key="2">
    <source>
        <dbReference type="ARBA" id="ARBA00013887"/>
    </source>
</evidence>
<dbReference type="PANTHER" id="PTHR12297:SF3">
    <property type="entry name" value="HIG1 DOMAIN FAMILY MEMBER 1A"/>
    <property type="match status" value="1"/>
</dbReference>
<keyword evidence="11" id="KW-1185">Reference proteome</keyword>
<dbReference type="GO" id="GO:0031966">
    <property type="term" value="C:mitochondrial membrane"/>
    <property type="evidence" value="ECO:0007669"/>
    <property type="project" value="UniProtKB-SubCell"/>
</dbReference>